<dbReference type="InterPro" id="IPR036010">
    <property type="entry name" value="2Fe-2S_ferredoxin-like_sf"/>
</dbReference>
<dbReference type="InterPro" id="IPR001041">
    <property type="entry name" value="2Fe-2S_ferredoxin-type"/>
</dbReference>
<evidence type="ECO:0000313" key="4">
    <source>
        <dbReference type="Proteomes" id="UP000478571"/>
    </source>
</evidence>
<keyword evidence="1" id="KW-0560">Oxidoreductase</keyword>
<dbReference type="CDD" id="cd00207">
    <property type="entry name" value="fer2"/>
    <property type="match status" value="1"/>
</dbReference>
<dbReference type="GO" id="GO:0016491">
    <property type="term" value="F:oxidoreductase activity"/>
    <property type="evidence" value="ECO:0007669"/>
    <property type="project" value="UniProtKB-KW"/>
</dbReference>
<gene>
    <name evidence="3" type="ORF">GTG28_07860</name>
</gene>
<proteinExistence type="predicted"/>
<dbReference type="SUPFAM" id="SSF54292">
    <property type="entry name" value="2Fe-2S ferredoxin-like"/>
    <property type="match status" value="1"/>
</dbReference>
<name>A0A6L8LTT1_9VIBR</name>
<feature type="domain" description="2Fe-2S ferredoxin-type" evidence="2">
    <location>
        <begin position="17"/>
        <end position="98"/>
    </location>
</feature>
<dbReference type="InterPro" id="IPR042204">
    <property type="entry name" value="2Fe-2S-bd_N"/>
</dbReference>
<dbReference type="PROSITE" id="PS51085">
    <property type="entry name" value="2FE2S_FER_2"/>
    <property type="match status" value="1"/>
</dbReference>
<dbReference type="RefSeq" id="WP_160928627.1">
    <property type="nucleotide sequence ID" value="NZ_WWEU01000002.1"/>
</dbReference>
<sequence>MKPTTKRHQDITEVLDKPFTIRVDGKPIPAVEGESVLSALLASNIRHFMTNDYGTNSGPYCGMGVCHCCLLHVNGRFKQRACQTLVKPDMEIETNRNQVLEKGKKHG</sequence>
<dbReference type="Gene3D" id="3.10.20.440">
    <property type="entry name" value="2Fe-2S iron-sulphur cluster binding domain, sarcosine oxidase, alpha subunit, N-terminal domain"/>
    <property type="match status" value="1"/>
</dbReference>
<dbReference type="Proteomes" id="UP000478571">
    <property type="component" value="Unassembled WGS sequence"/>
</dbReference>
<accession>A0A6L8LTT1</accession>
<keyword evidence="4" id="KW-1185">Reference proteome</keyword>
<protein>
    <submittedName>
        <fullName evidence="3">(2Fe-2S)-binding protein</fullName>
    </submittedName>
</protein>
<dbReference type="AlphaFoldDB" id="A0A6L8LTT1"/>
<comment type="caution">
    <text evidence="3">The sequence shown here is derived from an EMBL/GenBank/DDBJ whole genome shotgun (WGS) entry which is preliminary data.</text>
</comment>
<dbReference type="Pfam" id="PF13510">
    <property type="entry name" value="Fer2_4"/>
    <property type="match status" value="1"/>
</dbReference>
<evidence type="ECO:0000256" key="1">
    <source>
        <dbReference type="ARBA" id="ARBA00023002"/>
    </source>
</evidence>
<reference evidence="3 4" key="1">
    <citation type="submission" date="2020-01" db="EMBL/GenBank/DDBJ databases">
        <title>Draft Genome Sequence of Vibrio sp. strain OCN044, Isolated from a Healthy Coral at Palmyra Atoll.</title>
        <authorList>
            <person name="Videau P."/>
            <person name="Loughran R."/>
            <person name="Esquivel A."/>
            <person name="Deadmond M."/>
            <person name="Paddock B.E."/>
            <person name="Saw J.H."/>
            <person name="Ushijima B."/>
        </authorList>
    </citation>
    <scope>NUCLEOTIDE SEQUENCE [LARGE SCALE GENOMIC DNA]</scope>
    <source>
        <strain evidence="3 4">OCN044</strain>
    </source>
</reference>
<dbReference type="GO" id="GO:0051536">
    <property type="term" value="F:iron-sulfur cluster binding"/>
    <property type="evidence" value="ECO:0007669"/>
    <property type="project" value="InterPro"/>
</dbReference>
<dbReference type="EMBL" id="WWEU01000002">
    <property type="protein sequence ID" value="MYM59135.1"/>
    <property type="molecule type" value="Genomic_DNA"/>
</dbReference>
<evidence type="ECO:0000259" key="2">
    <source>
        <dbReference type="PROSITE" id="PS51085"/>
    </source>
</evidence>
<organism evidence="3 4">
    <name type="scientific">Vibrio tetraodonis subsp. pristinus</name>
    <dbReference type="NCBI Taxonomy" id="2695891"/>
    <lineage>
        <taxon>Bacteria</taxon>
        <taxon>Pseudomonadati</taxon>
        <taxon>Pseudomonadota</taxon>
        <taxon>Gammaproteobacteria</taxon>
        <taxon>Vibrionales</taxon>
        <taxon>Vibrionaceae</taxon>
        <taxon>Vibrio</taxon>
    </lineage>
</organism>
<evidence type="ECO:0000313" key="3">
    <source>
        <dbReference type="EMBL" id="MYM59135.1"/>
    </source>
</evidence>